<comment type="similarity">
    <text evidence="1">Belongs to the HAD-like hydrolase superfamily. S-2-haloalkanoic acid dehalogenase family.</text>
</comment>
<evidence type="ECO:0000313" key="3">
    <source>
        <dbReference type="EMBL" id="TWI59025.1"/>
    </source>
</evidence>
<dbReference type="PANTHER" id="PTHR43316:SF3">
    <property type="entry name" value="HALOACID DEHALOGENASE, TYPE II (AFU_ORTHOLOGUE AFUA_2G07750)-RELATED"/>
    <property type="match status" value="1"/>
</dbReference>
<dbReference type="InterPro" id="IPR036412">
    <property type="entry name" value="HAD-like_sf"/>
</dbReference>
<evidence type="ECO:0000256" key="2">
    <source>
        <dbReference type="ARBA" id="ARBA00022801"/>
    </source>
</evidence>
<dbReference type="InterPro" id="IPR006439">
    <property type="entry name" value="HAD-SF_hydro_IA"/>
</dbReference>
<dbReference type="InterPro" id="IPR006328">
    <property type="entry name" value="2-HAD"/>
</dbReference>
<dbReference type="NCBIfam" id="TIGR01549">
    <property type="entry name" value="HAD-SF-IA-v1"/>
    <property type="match status" value="1"/>
</dbReference>
<dbReference type="OrthoDB" id="264363at2"/>
<organism evidence="3 4">
    <name type="scientific">Halalkalibacter nanhaiisediminis</name>
    <dbReference type="NCBI Taxonomy" id="688079"/>
    <lineage>
        <taxon>Bacteria</taxon>
        <taxon>Bacillati</taxon>
        <taxon>Bacillota</taxon>
        <taxon>Bacilli</taxon>
        <taxon>Bacillales</taxon>
        <taxon>Bacillaceae</taxon>
        <taxon>Halalkalibacter</taxon>
    </lineage>
</organism>
<dbReference type="InterPro" id="IPR051540">
    <property type="entry name" value="S-2-haloacid_dehalogenase"/>
</dbReference>
<dbReference type="SFLD" id="SFLDF00045">
    <property type="entry name" value="2-haloacid_dehalogenase"/>
    <property type="match status" value="1"/>
</dbReference>
<dbReference type="CDD" id="cd02588">
    <property type="entry name" value="HAD_L2-DEX"/>
    <property type="match status" value="1"/>
</dbReference>
<dbReference type="Pfam" id="PF00702">
    <property type="entry name" value="Hydrolase"/>
    <property type="match status" value="1"/>
</dbReference>
<dbReference type="Gene3D" id="1.10.150.240">
    <property type="entry name" value="Putative phosphatase, domain 2"/>
    <property type="match status" value="1"/>
</dbReference>
<dbReference type="PRINTS" id="PR00413">
    <property type="entry name" value="HADHALOGNASE"/>
</dbReference>
<dbReference type="InterPro" id="IPR023198">
    <property type="entry name" value="PGP-like_dom2"/>
</dbReference>
<keyword evidence="2" id="KW-0378">Hydrolase</keyword>
<name>A0A562QQP4_9BACI</name>
<dbReference type="SUPFAM" id="SSF56784">
    <property type="entry name" value="HAD-like"/>
    <property type="match status" value="1"/>
</dbReference>
<keyword evidence="4" id="KW-1185">Reference proteome</keyword>
<dbReference type="PANTHER" id="PTHR43316">
    <property type="entry name" value="HYDROLASE, HALOACID DELAHOGENASE-RELATED"/>
    <property type="match status" value="1"/>
</dbReference>
<reference evidence="3 4" key="1">
    <citation type="journal article" date="2015" name="Stand. Genomic Sci.">
        <title>Genomic Encyclopedia of Bacterial and Archaeal Type Strains, Phase III: the genomes of soil and plant-associated and newly described type strains.</title>
        <authorList>
            <person name="Whitman W.B."/>
            <person name="Woyke T."/>
            <person name="Klenk H.P."/>
            <person name="Zhou Y."/>
            <person name="Lilburn T.G."/>
            <person name="Beck B.J."/>
            <person name="De Vos P."/>
            <person name="Vandamme P."/>
            <person name="Eisen J.A."/>
            <person name="Garrity G."/>
            <person name="Hugenholtz P."/>
            <person name="Kyrpides N.C."/>
        </authorList>
    </citation>
    <scope>NUCLEOTIDE SEQUENCE [LARGE SCALE GENOMIC DNA]</scope>
    <source>
        <strain evidence="3 4">CGMCC 1.10116</strain>
    </source>
</reference>
<dbReference type="Proteomes" id="UP000315711">
    <property type="component" value="Unassembled WGS sequence"/>
</dbReference>
<dbReference type="GO" id="GO:0019120">
    <property type="term" value="F:hydrolase activity, acting on acid halide bonds, in C-halide compounds"/>
    <property type="evidence" value="ECO:0007669"/>
    <property type="project" value="InterPro"/>
</dbReference>
<dbReference type="AlphaFoldDB" id="A0A562QQP4"/>
<dbReference type="NCBIfam" id="TIGR01428">
    <property type="entry name" value="HAD_type_II"/>
    <property type="match status" value="1"/>
</dbReference>
<sequence length="222" mass="25984">MTASVKAFVFDVYGTLFDVYSVKEKADELYNGKGYEISMLWRQKQLEYSFLRQLMGKYDTFSNITRDSLRYTLYYLNIQSDSEKEQLLIDAYKHLSLFPEVKDVLTQLKHKKLAVFSNGSRDMLDPLIEYSSLRQLFDKIISVDDIKQYKPTPASYGHALHTLGLEREEILFMSSNGWDISGARNFGFKTAWINRKKLPLEELDVNPHHIYSDLSHILEWVN</sequence>
<proteinExistence type="inferred from homology"/>
<dbReference type="RefSeq" id="WP_144449118.1">
    <property type="nucleotide sequence ID" value="NZ_VLKZ01000002.1"/>
</dbReference>
<comment type="caution">
    <text evidence="3">The sequence shown here is derived from an EMBL/GenBank/DDBJ whole genome shotgun (WGS) entry which is preliminary data.</text>
</comment>
<gene>
    <name evidence="3" type="ORF">IQ10_00736</name>
</gene>
<dbReference type="InterPro" id="IPR023214">
    <property type="entry name" value="HAD_sf"/>
</dbReference>
<dbReference type="SFLD" id="SFLDG01129">
    <property type="entry name" value="C1.5:_HAD__Beta-PGM__Phosphata"/>
    <property type="match status" value="1"/>
</dbReference>
<protein>
    <submittedName>
        <fullName evidence="3">2-haloacid dehalogenase</fullName>
    </submittedName>
</protein>
<dbReference type="SFLD" id="SFLDG01135">
    <property type="entry name" value="C1.5.6:_HAD__Beta-PGM__Phospha"/>
    <property type="match status" value="1"/>
</dbReference>
<dbReference type="NCBIfam" id="TIGR01509">
    <property type="entry name" value="HAD-SF-IA-v3"/>
    <property type="match status" value="1"/>
</dbReference>
<evidence type="ECO:0000313" key="4">
    <source>
        <dbReference type="Proteomes" id="UP000315711"/>
    </source>
</evidence>
<dbReference type="SFLD" id="SFLDS00003">
    <property type="entry name" value="Haloacid_Dehalogenase"/>
    <property type="match status" value="1"/>
</dbReference>
<dbReference type="EMBL" id="VLKZ01000002">
    <property type="protein sequence ID" value="TWI59025.1"/>
    <property type="molecule type" value="Genomic_DNA"/>
</dbReference>
<dbReference type="Gene3D" id="3.40.50.1000">
    <property type="entry name" value="HAD superfamily/HAD-like"/>
    <property type="match status" value="1"/>
</dbReference>
<dbReference type="NCBIfam" id="TIGR01493">
    <property type="entry name" value="HAD-SF-IA-v2"/>
    <property type="match status" value="1"/>
</dbReference>
<accession>A0A562QQP4</accession>
<evidence type="ECO:0000256" key="1">
    <source>
        <dbReference type="ARBA" id="ARBA00008106"/>
    </source>
</evidence>